<keyword evidence="4" id="KW-1003">Cell membrane</keyword>
<dbReference type="GO" id="GO:0015562">
    <property type="term" value="F:efflux transmembrane transporter activity"/>
    <property type="evidence" value="ECO:0007669"/>
    <property type="project" value="TreeGrafter"/>
</dbReference>
<evidence type="ECO:0000313" key="13">
    <source>
        <dbReference type="EMBL" id="SFZ74455.1"/>
    </source>
</evidence>
<dbReference type="InterPro" id="IPR006143">
    <property type="entry name" value="RND_pump_MFP"/>
</dbReference>
<feature type="domain" description="Multidrug resistance protein MdtA-like C-terminal permuted SH3" evidence="12">
    <location>
        <begin position="297"/>
        <end position="360"/>
    </location>
</feature>
<dbReference type="InterPro" id="IPR058627">
    <property type="entry name" value="MdtA-like_C"/>
</dbReference>
<dbReference type="InterPro" id="IPR058624">
    <property type="entry name" value="MdtA-like_HH"/>
</dbReference>
<dbReference type="Pfam" id="PF25876">
    <property type="entry name" value="HH_MFP_RND"/>
    <property type="match status" value="1"/>
</dbReference>
<dbReference type="Pfam" id="PF25917">
    <property type="entry name" value="BSH_RND"/>
    <property type="match status" value="1"/>
</dbReference>
<feature type="domain" description="Multidrug resistance protein MdtA-like beta-barrel" evidence="11">
    <location>
        <begin position="213"/>
        <end position="293"/>
    </location>
</feature>
<feature type="region of interest" description="Disordered" evidence="8">
    <location>
        <begin position="357"/>
        <end position="383"/>
    </location>
</feature>
<dbReference type="Proteomes" id="UP000186513">
    <property type="component" value="Unassembled WGS sequence"/>
</dbReference>
<evidence type="ECO:0000256" key="4">
    <source>
        <dbReference type="ARBA" id="ARBA00022475"/>
    </source>
</evidence>
<evidence type="ECO:0000256" key="2">
    <source>
        <dbReference type="ARBA" id="ARBA00009477"/>
    </source>
</evidence>
<name>A0A1K2HCH9_9NEIS</name>
<dbReference type="NCBIfam" id="TIGR01730">
    <property type="entry name" value="RND_mfp"/>
    <property type="match status" value="1"/>
</dbReference>
<feature type="domain" description="Multidrug resistance protein MdtA-like alpha-helical hairpin" evidence="9">
    <location>
        <begin position="107"/>
        <end position="175"/>
    </location>
</feature>
<dbReference type="SUPFAM" id="SSF111369">
    <property type="entry name" value="HlyD-like secretion proteins"/>
    <property type="match status" value="1"/>
</dbReference>
<evidence type="ECO:0000256" key="5">
    <source>
        <dbReference type="ARBA" id="ARBA00022519"/>
    </source>
</evidence>
<dbReference type="Gene3D" id="2.40.50.100">
    <property type="match status" value="1"/>
</dbReference>
<dbReference type="EMBL" id="FPKR01000004">
    <property type="protein sequence ID" value="SFZ74455.1"/>
    <property type="molecule type" value="Genomic_DNA"/>
</dbReference>
<evidence type="ECO:0000259" key="12">
    <source>
        <dbReference type="Pfam" id="PF25967"/>
    </source>
</evidence>
<evidence type="ECO:0000259" key="9">
    <source>
        <dbReference type="Pfam" id="PF25876"/>
    </source>
</evidence>
<comment type="subcellular location">
    <subcellularLocation>
        <location evidence="1">Cell membrane</location>
    </subcellularLocation>
</comment>
<feature type="coiled-coil region" evidence="7">
    <location>
        <begin position="105"/>
        <end position="134"/>
    </location>
</feature>
<dbReference type="PANTHER" id="PTHR30469">
    <property type="entry name" value="MULTIDRUG RESISTANCE PROTEIN MDTA"/>
    <property type="match status" value="1"/>
</dbReference>
<dbReference type="Gene3D" id="2.40.30.170">
    <property type="match status" value="1"/>
</dbReference>
<evidence type="ECO:0000256" key="6">
    <source>
        <dbReference type="ARBA" id="ARBA00023136"/>
    </source>
</evidence>
<dbReference type="Pfam" id="PF25944">
    <property type="entry name" value="Beta-barrel_RND"/>
    <property type="match status" value="1"/>
</dbReference>
<sequence length="383" mass="40077">MSRRPVFWLLASGIVAVIAYAAFKPAANGGGNGGPGDRPTQISTVLSEVGEVALQVEAQGTVSALNTVELRPQVSSTVRSVHIQEGQEVRKGQALFTLDGRADAAKVAQLQAELAQEKAKLADAERNLKRSRELLSQGFVSQSALDTAQTTLDSARASVHAKQAELEAGRVGLAYQTLNAPFSGRTGAIDVHPGALVQPGMASPLVTLTQIDPIGVAFTLPERELSRLLAVQAAGAARAEVLLNNGERISGKLSFIDNAVNTESGTIRVKAEFPNAQRQLWPGAFARVTLDLGVEKQAVILPAGAVQTGPQGQFVYLVQADQTVQLQPVTLKRVISRAGKQYAVVDGLPGGRKVVAEGGQNLRPGAKVSEGKAAGKPEPAAKS</sequence>
<dbReference type="InterPro" id="IPR058625">
    <property type="entry name" value="MdtA-like_BSH"/>
</dbReference>
<evidence type="ECO:0000259" key="11">
    <source>
        <dbReference type="Pfam" id="PF25944"/>
    </source>
</evidence>
<evidence type="ECO:0000256" key="3">
    <source>
        <dbReference type="ARBA" id="ARBA00022448"/>
    </source>
</evidence>
<evidence type="ECO:0000256" key="1">
    <source>
        <dbReference type="ARBA" id="ARBA00004236"/>
    </source>
</evidence>
<keyword evidence="5" id="KW-0997">Cell inner membrane</keyword>
<feature type="domain" description="Multidrug resistance protein MdtA-like barrel-sandwich hybrid" evidence="10">
    <location>
        <begin position="66"/>
        <end position="208"/>
    </location>
</feature>
<dbReference type="STRING" id="1121279.SAMN02745887_01258"/>
<protein>
    <submittedName>
        <fullName evidence="13">RND family efflux transporter, MFP subunit</fullName>
    </submittedName>
</protein>
<evidence type="ECO:0000313" key="14">
    <source>
        <dbReference type="Proteomes" id="UP000186513"/>
    </source>
</evidence>
<dbReference type="Gene3D" id="1.10.287.470">
    <property type="entry name" value="Helix hairpin bin"/>
    <property type="match status" value="1"/>
</dbReference>
<dbReference type="InterPro" id="IPR058626">
    <property type="entry name" value="MdtA-like_b-barrel"/>
</dbReference>
<dbReference type="RefSeq" id="WP_072427787.1">
    <property type="nucleotide sequence ID" value="NZ_FPKR01000004.1"/>
</dbReference>
<organism evidence="13 14">
    <name type="scientific">Chitinimonas taiwanensis DSM 18899</name>
    <dbReference type="NCBI Taxonomy" id="1121279"/>
    <lineage>
        <taxon>Bacteria</taxon>
        <taxon>Pseudomonadati</taxon>
        <taxon>Pseudomonadota</taxon>
        <taxon>Betaproteobacteria</taxon>
        <taxon>Neisseriales</taxon>
        <taxon>Chitinibacteraceae</taxon>
        <taxon>Chitinimonas</taxon>
    </lineage>
</organism>
<keyword evidence="14" id="KW-1185">Reference proteome</keyword>
<evidence type="ECO:0000256" key="8">
    <source>
        <dbReference type="SAM" id="MobiDB-lite"/>
    </source>
</evidence>
<keyword evidence="7" id="KW-0175">Coiled coil</keyword>
<dbReference type="GO" id="GO:1990281">
    <property type="term" value="C:efflux pump complex"/>
    <property type="evidence" value="ECO:0007669"/>
    <property type="project" value="TreeGrafter"/>
</dbReference>
<keyword evidence="6" id="KW-0472">Membrane</keyword>
<evidence type="ECO:0000259" key="10">
    <source>
        <dbReference type="Pfam" id="PF25917"/>
    </source>
</evidence>
<dbReference type="AlphaFoldDB" id="A0A1K2HCH9"/>
<proteinExistence type="inferred from homology"/>
<comment type="similarity">
    <text evidence="2">Belongs to the membrane fusion protein (MFP) (TC 8.A.1) family.</text>
</comment>
<evidence type="ECO:0000256" key="7">
    <source>
        <dbReference type="SAM" id="Coils"/>
    </source>
</evidence>
<keyword evidence="3" id="KW-0813">Transport</keyword>
<dbReference type="PANTHER" id="PTHR30469:SF36">
    <property type="entry name" value="BLL3903 PROTEIN"/>
    <property type="match status" value="1"/>
</dbReference>
<reference evidence="13 14" key="1">
    <citation type="submission" date="2016-11" db="EMBL/GenBank/DDBJ databases">
        <authorList>
            <person name="Jaros S."/>
            <person name="Januszkiewicz K."/>
            <person name="Wedrychowicz H."/>
        </authorList>
    </citation>
    <scope>NUCLEOTIDE SEQUENCE [LARGE SCALE GENOMIC DNA]</scope>
    <source>
        <strain evidence="13 14">DSM 18899</strain>
    </source>
</reference>
<accession>A0A1K2HCH9</accession>
<gene>
    <name evidence="13" type="ORF">SAMN02745887_01258</name>
</gene>
<feature type="compositionally biased region" description="Basic and acidic residues" evidence="8">
    <location>
        <begin position="369"/>
        <end position="383"/>
    </location>
</feature>
<dbReference type="Gene3D" id="2.40.420.20">
    <property type="match status" value="1"/>
</dbReference>
<dbReference type="Pfam" id="PF25967">
    <property type="entry name" value="RND-MFP_C"/>
    <property type="match status" value="1"/>
</dbReference>